<evidence type="ECO:0000256" key="1">
    <source>
        <dbReference type="SAM" id="MobiDB-lite"/>
    </source>
</evidence>
<dbReference type="EMBL" id="QJKJ01008194">
    <property type="protein sequence ID" value="RDX80519.1"/>
    <property type="molecule type" value="Genomic_DNA"/>
</dbReference>
<sequence>MEDLSPKSKVMMEYMKKLEEEIEKLGGASKVEHNLGGMEKSPTLPQSPTRRIRKREKRNSLEGTKFVRRGVHPSKATNKRM</sequence>
<reference evidence="2" key="1">
    <citation type="submission" date="2018-05" db="EMBL/GenBank/DDBJ databases">
        <title>Draft genome of Mucuna pruriens seed.</title>
        <authorList>
            <person name="Nnadi N.E."/>
            <person name="Vos R."/>
            <person name="Hasami M.H."/>
            <person name="Devisetty U.K."/>
            <person name="Aguiy J.C."/>
        </authorList>
    </citation>
    <scope>NUCLEOTIDE SEQUENCE [LARGE SCALE GENOMIC DNA]</scope>
    <source>
        <strain evidence="2">JCA_2017</strain>
    </source>
</reference>
<protein>
    <submittedName>
        <fullName evidence="2">Uncharacterized protein</fullName>
    </submittedName>
</protein>
<dbReference type="Proteomes" id="UP000257109">
    <property type="component" value="Unassembled WGS sequence"/>
</dbReference>
<evidence type="ECO:0000313" key="2">
    <source>
        <dbReference type="EMBL" id="RDX80519.1"/>
    </source>
</evidence>
<name>A0A371FQA4_MUCPR</name>
<gene>
    <name evidence="2" type="ORF">CR513_38923</name>
</gene>
<proteinExistence type="predicted"/>
<feature type="region of interest" description="Disordered" evidence="1">
    <location>
        <begin position="32"/>
        <end position="81"/>
    </location>
</feature>
<dbReference type="AlphaFoldDB" id="A0A371FQA4"/>
<comment type="caution">
    <text evidence="2">The sequence shown here is derived from an EMBL/GenBank/DDBJ whole genome shotgun (WGS) entry which is preliminary data.</text>
</comment>
<evidence type="ECO:0000313" key="3">
    <source>
        <dbReference type="Proteomes" id="UP000257109"/>
    </source>
</evidence>
<accession>A0A371FQA4</accession>
<organism evidence="2 3">
    <name type="scientific">Mucuna pruriens</name>
    <name type="common">Velvet bean</name>
    <name type="synonym">Dolichos pruriens</name>
    <dbReference type="NCBI Taxonomy" id="157652"/>
    <lineage>
        <taxon>Eukaryota</taxon>
        <taxon>Viridiplantae</taxon>
        <taxon>Streptophyta</taxon>
        <taxon>Embryophyta</taxon>
        <taxon>Tracheophyta</taxon>
        <taxon>Spermatophyta</taxon>
        <taxon>Magnoliopsida</taxon>
        <taxon>eudicotyledons</taxon>
        <taxon>Gunneridae</taxon>
        <taxon>Pentapetalae</taxon>
        <taxon>rosids</taxon>
        <taxon>fabids</taxon>
        <taxon>Fabales</taxon>
        <taxon>Fabaceae</taxon>
        <taxon>Papilionoideae</taxon>
        <taxon>50 kb inversion clade</taxon>
        <taxon>NPAAA clade</taxon>
        <taxon>indigoferoid/millettioid clade</taxon>
        <taxon>Phaseoleae</taxon>
        <taxon>Mucuna</taxon>
    </lineage>
</organism>
<keyword evidence="3" id="KW-1185">Reference proteome</keyword>
<feature type="compositionally biased region" description="Basic residues" evidence="1">
    <location>
        <begin position="66"/>
        <end position="81"/>
    </location>
</feature>
<feature type="non-terminal residue" evidence="2">
    <location>
        <position position="1"/>
    </location>
</feature>